<reference evidence="2 3" key="1">
    <citation type="submission" date="2021-06" db="EMBL/GenBank/DDBJ databases">
        <title>Caerostris extrusa draft genome.</title>
        <authorList>
            <person name="Kono N."/>
            <person name="Arakawa K."/>
        </authorList>
    </citation>
    <scope>NUCLEOTIDE SEQUENCE [LARGE SCALE GENOMIC DNA]</scope>
</reference>
<sequence>MKGNHHSINQSGPHPAAKLERRPRHYSEKRTKKRKNIRQQDVLKSRNNNTTRALSDAGGGRTIFHPREEH</sequence>
<feature type="compositionally biased region" description="Basic and acidic residues" evidence="1">
    <location>
        <begin position="17"/>
        <end position="29"/>
    </location>
</feature>
<dbReference type="Proteomes" id="UP001054945">
    <property type="component" value="Unassembled WGS sequence"/>
</dbReference>
<feature type="compositionally biased region" description="Polar residues" evidence="1">
    <location>
        <begin position="1"/>
        <end position="12"/>
    </location>
</feature>
<comment type="caution">
    <text evidence="2">The sequence shown here is derived from an EMBL/GenBank/DDBJ whole genome shotgun (WGS) entry which is preliminary data.</text>
</comment>
<dbReference type="AlphaFoldDB" id="A0AAV4RH51"/>
<gene>
    <name evidence="2" type="ORF">CEXT_577461</name>
</gene>
<proteinExistence type="predicted"/>
<evidence type="ECO:0000313" key="2">
    <source>
        <dbReference type="EMBL" id="GIY20632.1"/>
    </source>
</evidence>
<name>A0AAV4RH51_CAEEX</name>
<protein>
    <submittedName>
        <fullName evidence="2">Uncharacterized protein</fullName>
    </submittedName>
</protein>
<evidence type="ECO:0000256" key="1">
    <source>
        <dbReference type="SAM" id="MobiDB-lite"/>
    </source>
</evidence>
<dbReference type="EMBL" id="BPLR01007915">
    <property type="protein sequence ID" value="GIY20632.1"/>
    <property type="molecule type" value="Genomic_DNA"/>
</dbReference>
<organism evidence="2 3">
    <name type="scientific">Caerostris extrusa</name>
    <name type="common">Bark spider</name>
    <name type="synonym">Caerostris bankana</name>
    <dbReference type="NCBI Taxonomy" id="172846"/>
    <lineage>
        <taxon>Eukaryota</taxon>
        <taxon>Metazoa</taxon>
        <taxon>Ecdysozoa</taxon>
        <taxon>Arthropoda</taxon>
        <taxon>Chelicerata</taxon>
        <taxon>Arachnida</taxon>
        <taxon>Araneae</taxon>
        <taxon>Araneomorphae</taxon>
        <taxon>Entelegynae</taxon>
        <taxon>Araneoidea</taxon>
        <taxon>Araneidae</taxon>
        <taxon>Caerostris</taxon>
    </lineage>
</organism>
<evidence type="ECO:0000313" key="3">
    <source>
        <dbReference type="Proteomes" id="UP001054945"/>
    </source>
</evidence>
<accession>A0AAV4RH51</accession>
<keyword evidence="3" id="KW-1185">Reference proteome</keyword>
<feature type="region of interest" description="Disordered" evidence="1">
    <location>
        <begin position="1"/>
        <end position="70"/>
    </location>
</feature>